<sequence length="67" mass="7960">MINYKKTITNIHELLPELDLDTLFKIMEAIVEETTPIINWPNSIRTPLSDKPWWEEPNRITCTYNSK</sequence>
<accession>A0A8S5RHT7</accession>
<dbReference type="EMBL" id="BK059105">
    <property type="protein sequence ID" value="DAE30952.1"/>
    <property type="molecule type" value="Genomic_DNA"/>
</dbReference>
<evidence type="ECO:0000313" key="1">
    <source>
        <dbReference type="EMBL" id="DAE30952.1"/>
    </source>
</evidence>
<protein>
    <submittedName>
        <fullName evidence="1">Uncharacterized protein</fullName>
    </submittedName>
</protein>
<name>A0A8S5RHT7_9VIRU</name>
<proteinExistence type="predicted"/>
<organism evidence="1">
    <name type="scientific">virus sp. ctML55</name>
    <dbReference type="NCBI Taxonomy" id="2827627"/>
    <lineage>
        <taxon>Viruses</taxon>
    </lineage>
</organism>
<reference evidence="1" key="1">
    <citation type="journal article" date="2021" name="Proc. Natl. Acad. Sci. U.S.A.">
        <title>A Catalog of Tens of Thousands of Viruses from Human Metagenomes Reveals Hidden Associations with Chronic Diseases.</title>
        <authorList>
            <person name="Tisza M.J."/>
            <person name="Buck C.B."/>
        </authorList>
    </citation>
    <scope>NUCLEOTIDE SEQUENCE</scope>
    <source>
        <strain evidence="1">CtML55</strain>
    </source>
</reference>